<accession>A0AAV3V601</accession>
<evidence type="ECO:0000313" key="1">
    <source>
        <dbReference type="EMBL" id="GAC12110.1"/>
    </source>
</evidence>
<sequence length="44" mass="5057">MKNRWGCIEMKTSTRHKLSLFTGGYTTSSYVSRNQRSLALAYPD</sequence>
<protein>
    <submittedName>
        <fullName evidence="1">Uncharacterized protein</fullName>
    </submittedName>
</protein>
<dbReference type="Proteomes" id="UP000006320">
    <property type="component" value="Unassembled WGS sequence"/>
</dbReference>
<dbReference type="EMBL" id="BAEM01000056">
    <property type="protein sequence ID" value="GAC12110.1"/>
    <property type="molecule type" value="Genomic_DNA"/>
</dbReference>
<organism evidence="1 2">
    <name type="scientific">Paraglaciecola chathamensis S18K6</name>
    <dbReference type="NCBI Taxonomy" id="1127672"/>
    <lineage>
        <taxon>Bacteria</taxon>
        <taxon>Pseudomonadati</taxon>
        <taxon>Pseudomonadota</taxon>
        <taxon>Gammaproteobacteria</taxon>
        <taxon>Alteromonadales</taxon>
        <taxon>Alteromonadaceae</taxon>
        <taxon>Paraglaciecola</taxon>
    </lineage>
</organism>
<proteinExistence type="predicted"/>
<reference evidence="1 2" key="1">
    <citation type="journal article" date="2017" name="Antonie Van Leeuwenhoek">
        <title>Rhizobium rhizosphaerae sp. nov., a novel species isolated from rice rhizosphere.</title>
        <authorList>
            <person name="Zhao J.J."/>
            <person name="Zhang J."/>
            <person name="Zhang R.J."/>
            <person name="Zhang C.W."/>
            <person name="Yin H.Q."/>
            <person name="Zhang X.X."/>
        </authorList>
    </citation>
    <scope>NUCLEOTIDE SEQUENCE [LARGE SCALE GENOMIC DNA]</scope>
    <source>
        <strain evidence="1 2">S18K6</strain>
    </source>
</reference>
<dbReference type="AlphaFoldDB" id="A0AAV3V601"/>
<comment type="caution">
    <text evidence="1">The sequence shown here is derived from an EMBL/GenBank/DDBJ whole genome shotgun (WGS) entry which is preliminary data.</text>
</comment>
<evidence type="ECO:0000313" key="2">
    <source>
        <dbReference type="Proteomes" id="UP000006320"/>
    </source>
</evidence>
<gene>
    <name evidence="1" type="ORF">GCHA_4187</name>
</gene>
<name>A0AAV3V601_9ALTE</name>